<feature type="domain" description="DNA helicase Pif1-like 2B" evidence="1">
    <location>
        <begin position="190"/>
        <end position="228"/>
    </location>
</feature>
<accession>A0A6A3YZ07</accession>
<evidence type="ECO:0000313" key="2">
    <source>
        <dbReference type="EMBL" id="KAE9226804.1"/>
    </source>
</evidence>
<dbReference type="PANTHER" id="PTHR47642">
    <property type="entry name" value="ATP-DEPENDENT DNA HELICASE"/>
    <property type="match status" value="1"/>
</dbReference>
<evidence type="ECO:0000313" key="3">
    <source>
        <dbReference type="Proteomes" id="UP000440367"/>
    </source>
</evidence>
<sequence>MAVRCTVELQLADGPTGRNLSTTLYPRAMIIRRRGGLELMSDDPPLHKAIKVQAHKYEVYSSFAAMGKLALIRRERTRITQFNLREGDPDEMVALRDFCIRSGGISKSRRDDEFVRILNAFRVGRPTAAMINKLNERYKPNSDSDSDDAIHIFSHNDDVLRTNTRALDELGGKRFNYVSADRGKTEFLSACPAQAKLSLKKNARVLLIKTLSPVRGLVNGSRGIVEGFTPQSNLPIVRFSNGVTEIIGLEEFTVSVADTVLASRRQLPLALAWAISIHKSQGLSFDAAVLDLSRVFEFGQAYVALSRVRSLEGLRLRARVRDKNGGRLLADARVVDFYESISGY</sequence>
<protein>
    <recommendedName>
        <fullName evidence="1">DNA helicase Pif1-like 2B domain-containing protein</fullName>
    </recommendedName>
</protein>
<dbReference type="SUPFAM" id="SSF52540">
    <property type="entry name" value="P-loop containing nucleoside triphosphate hydrolases"/>
    <property type="match status" value="1"/>
</dbReference>
<dbReference type="Pfam" id="PF21530">
    <property type="entry name" value="Pif1_2B_dom"/>
    <property type="match status" value="1"/>
</dbReference>
<name>A0A6A3YZ07_9STRA</name>
<dbReference type="AlphaFoldDB" id="A0A6A3YZ07"/>
<dbReference type="InterPro" id="IPR027417">
    <property type="entry name" value="P-loop_NTPase"/>
</dbReference>
<comment type="caution">
    <text evidence="2">The sequence shown here is derived from an EMBL/GenBank/DDBJ whole genome shotgun (WGS) entry which is preliminary data.</text>
</comment>
<organism evidence="2 3">
    <name type="scientific">Phytophthora fragariae</name>
    <dbReference type="NCBI Taxonomy" id="53985"/>
    <lineage>
        <taxon>Eukaryota</taxon>
        <taxon>Sar</taxon>
        <taxon>Stramenopiles</taxon>
        <taxon>Oomycota</taxon>
        <taxon>Peronosporomycetes</taxon>
        <taxon>Peronosporales</taxon>
        <taxon>Peronosporaceae</taxon>
        <taxon>Phytophthora</taxon>
    </lineage>
</organism>
<dbReference type="Proteomes" id="UP000440367">
    <property type="component" value="Unassembled WGS sequence"/>
</dbReference>
<dbReference type="EMBL" id="QXGD01000733">
    <property type="protein sequence ID" value="KAE9226804.1"/>
    <property type="molecule type" value="Genomic_DNA"/>
</dbReference>
<dbReference type="Gene3D" id="3.40.50.300">
    <property type="entry name" value="P-loop containing nucleotide triphosphate hydrolases"/>
    <property type="match status" value="1"/>
</dbReference>
<dbReference type="CDD" id="cd18809">
    <property type="entry name" value="SF1_C_RecD"/>
    <property type="match status" value="1"/>
</dbReference>
<reference evidence="2 3" key="1">
    <citation type="submission" date="2018-08" db="EMBL/GenBank/DDBJ databases">
        <title>Genomic investigation of the strawberry pathogen Phytophthora fragariae indicates pathogenicity is determined by transcriptional variation in three key races.</title>
        <authorList>
            <person name="Adams T.M."/>
            <person name="Armitage A.D."/>
            <person name="Sobczyk M.K."/>
            <person name="Bates H.J."/>
            <person name="Dunwell J.M."/>
            <person name="Nellist C.F."/>
            <person name="Harrison R.J."/>
        </authorList>
    </citation>
    <scope>NUCLEOTIDE SEQUENCE [LARGE SCALE GENOMIC DNA]</scope>
    <source>
        <strain evidence="2 3">BC-1</strain>
    </source>
</reference>
<dbReference type="PANTHER" id="PTHR47642:SF7">
    <property type="entry name" value="ATP-DEPENDENT DNA HELICASE PIF1"/>
    <property type="match status" value="1"/>
</dbReference>
<dbReference type="InterPro" id="IPR049163">
    <property type="entry name" value="Pif1-like_2B_dom"/>
</dbReference>
<evidence type="ECO:0000259" key="1">
    <source>
        <dbReference type="Pfam" id="PF21530"/>
    </source>
</evidence>
<dbReference type="InterPro" id="IPR051055">
    <property type="entry name" value="PIF1_helicase"/>
</dbReference>
<proteinExistence type="predicted"/>
<gene>
    <name evidence="2" type="ORF">PF002_g13993</name>
</gene>